<dbReference type="GO" id="GO:0006355">
    <property type="term" value="P:regulation of DNA-templated transcription"/>
    <property type="evidence" value="ECO:0007669"/>
    <property type="project" value="InterPro"/>
</dbReference>
<dbReference type="PROSITE" id="PS50112">
    <property type="entry name" value="PAS"/>
    <property type="match status" value="1"/>
</dbReference>
<dbReference type="PANTHER" id="PTHR43065:SF10">
    <property type="entry name" value="PEROXIDE STRESS-ACTIVATED HISTIDINE KINASE MAK3"/>
    <property type="match status" value="1"/>
</dbReference>
<sequence>MLLSAQPVKILIIDDDEDDYFITSTLIKEIGDNFQVEWCYKYNEALDHICNSEYDLYFIDYFLGARTGLDLLKEALLKSCQAPMILLTGKGNRAVDREAMIAGAADYLVKGELTSDKLERCIRYSLENARSMKALRDNELRFRNIFERSKDAIFFTDTNLQFLAVNAATTQLLEYSDQEITQLSFYELMPNKKMAGHLADIVLAKGEVDDFEIDLVSSSNEEKSCIFSATVIDNPDGTRYLQCILHDITSLRKAERSVLMAEKLAATGRLARTLAHEIRNPLTNIHLSLDHLRNEETTETQENYYNIMLRNSKRIGAIISELLDTARPTDIILRESPLQDIMDESITAAMDRIVLKNIKLQIRYPDEMIQIQADKEKLKIAFLNIIINAVEAMEEEKGELSVSITPHAQHYEVRIVDNGCGISEENLKRLFEPYFTSKRNGLGLGLAATLNILHAHHAQVDVHSVPGEGTSFVITFAR</sequence>
<evidence type="ECO:0000259" key="11">
    <source>
        <dbReference type="PROSITE" id="PS50110"/>
    </source>
</evidence>
<dbReference type="Pfam" id="PF00512">
    <property type="entry name" value="HisKA"/>
    <property type="match status" value="1"/>
</dbReference>
<dbReference type="Pfam" id="PF02518">
    <property type="entry name" value="HATPase_c"/>
    <property type="match status" value="1"/>
</dbReference>
<dbReference type="SMART" id="SM00388">
    <property type="entry name" value="HisKA"/>
    <property type="match status" value="1"/>
</dbReference>
<evidence type="ECO:0000256" key="7">
    <source>
        <dbReference type="ARBA" id="ARBA00022840"/>
    </source>
</evidence>
<evidence type="ECO:0000259" key="10">
    <source>
        <dbReference type="PROSITE" id="PS50109"/>
    </source>
</evidence>
<dbReference type="SUPFAM" id="SSF55785">
    <property type="entry name" value="PYP-like sensor domain (PAS domain)"/>
    <property type="match status" value="1"/>
</dbReference>
<dbReference type="InterPro" id="IPR036890">
    <property type="entry name" value="HATPase_C_sf"/>
</dbReference>
<accession>A0AAJ6BFW8</accession>
<dbReference type="Pfam" id="PF00989">
    <property type="entry name" value="PAS"/>
    <property type="match status" value="1"/>
</dbReference>
<feature type="modified residue" description="4-aspartylphosphate" evidence="9">
    <location>
        <position position="60"/>
    </location>
</feature>
<keyword evidence="7 13" id="KW-0067">ATP-binding</keyword>
<dbReference type="InterPro" id="IPR035965">
    <property type="entry name" value="PAS-like_dom_sf"/>
</dbReference>
<dbReference type="SUPFAM" id="SSF52172">
    <property type="entry name" value="CheY-like"/>
    <property type="match status" value="1"/>
</dbReference>
<dbReference type="SUPFAM" id="SSF55874">
    <property type="entry name" value="ATPase domain of HSP90 chaperone/DNA topoisomerase II/histidine kinase"/>
    <property type="match status" value="1"/>
</dbReference>
<dbReference type="InterPro" id="IPR003661">
    <property type="entry name" value="HisK_dim/P_dom"/>
</dbReference>
<reference evidence="13" key="1">
    <citation type="submission" date="2023-03" db="EMBL/GenBank/DDBJ databases">
        <title>Andean soil-derived lignocellulolytic bacterial consortium as a source of novel taxa and putative plastic-active enzymes.</title>
        <authorList>
            <person name="Diaz-Garcia L."/>
            <person name="Chuvochina M."/>
            <person name="Feuerriegel G."/>
            <person name="Bunk B."/>
            <person name="Sproer C."/>
            <person name="Streit W.R."/>
            <person name="Rodriguez L.M."/>
            <person name="Overmann J."/>
            <person name="Jimenez D.J."/>
        </authorList>
    </citation>
    <scope>NUCLEOTIDE SEQUENCE</scope>
    <source>
        <strain evidence="13">MAG 7</strain>
    </source>
</reference>
<dbReference type="Gene3D" id="1.10.287.130">
    <property type="match status" value="1"/>
</dbReference>
<dbReference type="Pfam" id="PF00072">
    <property type="entry name" value="Response_reg"/>
    <property type="match status" value="1"/>
</dbReference>
<dbReference type="GO" id="GO:0005524">
    <property type="term" value="F:ATP binding"/>
    <property type="evidence" value="ECO:0007669"/>
    <property type="project" value="UniProtKB-KW"/>
</dbReference>
<dbReference type="EC" id="2.7.13.3" evidence="2"/>
<proteinExistence type="predicted"/>
<dbReference type="PROSITE" id="PS50110">
    <property type="entry name" value="RESPONSE_REGULATORY"/>
    <property type="match status" value="1"/>
</dbReference>
<feature type="domain" description="Response regulatory" evidence="11">
    <location>
        <begin position="9"/>
        <end position="125"/>
    </location>
</feature>
<organism evidence="13 14">
    <name type="scientific">Candidatus Pseudobacter hemicellulosilyticus</name>
    <dbReference type="NCBI Taxonomy" id="3121375"/>
    <lineage>
        <taxon>Bacteria</taxon>
        <taxon>Pseudomonadati</taxon>
        <taxon>Bacteroidota</taxon>
        <taxon>Chitinophagia</taxon>
        <taxon>Chitinophagales</taxon>
        <taxon>Chitinophagaceae</taxon>
        <taxon>Pseudobacter</taxon>
    </lineage>
</organism>
<protein>
    <recommendedName>
        <fullName evidence="2">histidine kinase</fullName>
        <ecNumber evidence="2">2.7.13.3</ecNumber>
    </recommendedName>
</protein>
<evidence type="ECO:0000256" key="1">
    <source>
        <dbReference type="ARBA" id="ARBA00000085"/>
    </source>
</evidence>
<dbReference type="CDD" id="cd00156">
    <property type="entry name" value="REC"/>
    <property type="match status" value="1"/>
</dbReference>
<dbReference type="Proteomes" id="UP001220610">
    <property type="component" value="Chromosome"/>
</dbReference>
<dbReference type="InterPro" id="IPR001789">
    <property type="entry name" value="Sig_transdc_resp-reg_receiver"/>
</dbReference>
<dbReference type="NCBIfam" id="TIGR00229">
    <property type="entry name" value="sensory_box"/>
    <property type="match status" value="1"/>
</dbReference>
<dbReference type="InterPro" id="IPR036097">
    <property type="entry name" value="HisK_dim/P_sf"/>
</dbReference>
<name>A0AAJ6BFW8_9BACT</name>
<dbReference type="CDD" id="cd00082">
    <property type="entry name" value="HisKA"/>
    <property type="match status" value="1"/>
</dbReference>
<dbReference type="SMART" id="SM00387">
    <property type="entry name" value="HATPase_c"/>
    <property type="match status" value="1"/>
</dbReference>
<dbReference type="InterPro" id="IPR003594">
    <property type="entry name" value="HATPase_dom"/>
</dbReference>
<comment type="catalytic activity">
    <reaction evidence="1">
        <text>ATP + protein L-histidine = ADP + protein N-phospho-L-histidine.</text>
        <dbReference type="EC" id="2.7.13.3"/>
    </reaction>
</comment>
<keyword evidence="3 9" id="KW-0597">Phosphoprotein</keyword>
<keyword evidence="4" id="KW-0808">Transferase</keyword>
<keyword evidence="5" id="KW-0547">Nucleotide-binding</keyword>
<evidence type="ECO:0000256" key="8">
    <source>
        <dbReference type="ARBA" id="ARBA00023012"/>
    </source>
</evidence>
<dbReference type="InterPro" id="IPR005467">
    <property type="entry name" value="His_kinase_dom"/>
</dbReference>
<evidence type="ECO:0000313" key="13">
    <source>
        <dbReference type="EMBL" id="WEK33486.1"/>
    </source>
</evidence>
<keyword evidence="8" id="KW-0902">Two-component regulatory system</keyword>
<evidence type="ECO:0000256" key="4">
    <source>
        <dbReference type="ARBA" id="ARBA00022679"/>
    </source>
</evidence>
<dbReference type="PROSITE" id="PS50109">
    <property type="entry name" value="HIS_KIN"/>
    <property type="match status" value="1"/>
</dbReference>
<evidence type="ECO:0000256" key="6">
    <source>
        <dbReference type="ARBA" id="ARBA00022777"/>
    </source>
</evidence>
<dbReference type="EMBL" id="CP119311">
    <property type="protein sequence ID" value="WEK33486.1"/>
    <property type="molecule type" value="Genomic_DNA"/>
</dbReference>
<dbReference type="Gene3D" id="3.30.450.20">
    <property type="entry name" value="PAS domain"/>
    <property type="match status" value="1"/>
</dbReference>
<evidence type="ECO:0000256" key="3">
    <source>
        <dbReference type="ARBA" id="ARBA00022553"/>
    </source>
</evidence>
<dbReference type="GO" id="GO:0000155">
    <property type="term" value="F:phosphorelay sensor kinase activity"/>
    <property type="evidence" value="ECO:0007669"/>
    <property type="project" value="InterPro"/>
</dbReference>
<evidence type="ECO:0000256" key="2">
    <source>
        <dbReference type="ARBA" id="ARBA00012438"/>
    </source>
</evidence>
<evidence type="ECO:0000256" key="9">
    <source>
        <dbReference type="PROSITE-ProRule" id="PRU00169"/>
    </source>
</evidence>
<dbReference type="Gene3D" id="3.30.565.10">
    <property type="entry name" value="Histidine kinase-like ATPase, C-terminal domain"/>
    <property type="match status" value="1"/>
</dbReference>
<dbReference type="InterPro" id="IPR004358">
    <property type="entry name" value="Sig_transdc_His_kin-like_C"/>
</dbReference>
<keyword evidence="6" id="KW-0418">Kinase</keyword>
<feature type="domain" description="Histidine kinase" evidence="10">
    <location>
        <begin position="273"/>
        <end position="478"/>
    </location>
</feature>
<dbReference type="SMART" id="SM00091">
    <property type="entry name" value="PAS"/>
    <property type="match status" value="1"/>
</dbReference>
<dbReference type="PANTHER" id="PTHR43065">
    <property type="entry name" value="SENSOR HISTIDINE KINASE"/>
    <property type="match status" value="1"/>
</dbReference>
<feature type="domain" description="PAS" evidence="12">
    <location>
        <begin position="138"/>
        <end position="180"/>
    </location>
</feature>
<dbReference type="AlphaFoldDB" id="A0AAJ6BFW8"/>
<dbReference type="InterPro" id="IPR011006">
    <property type="entry name" value="CheY-like_superfamily"/>
</dbReference>
<evidence type="ECO:0000259" key="12">
    <source>
        <dbReference type="PROSITE" id="PS50112"/>
    </source>
</evidence>
<dbReference type="SMART" id="SM00448">
    <property type="entry name" value="REC"/>
    <property type="match status" value="1"/>
</dbReference>
<dbReference type="SUPFAM" id="SSF47384">
    <property type="entry name" value="Homodimeric domain of signal transducing histidine kinase"/>
    <property type="match status" value="1"/>
</dbReference>
<dbReference type="CDD" id="cd00130">
    <property type="entry name" value="PAS"/>
    <property type="match status" value="1"/>
</dbReference>
<dbReference type="InterPro" id="IPR000014">
    <property type="entry name" value="PAS"/>
</dbReference>
<dbReference type="Gene3D" id="3.40.50.2300">
    <property type="match status" value="1"/>
</dbReference>
<dbReference type="InterPro" id="IPR013767">
    <property type="entry name" value="PAS_fold"/>
</dbReference>
<gene>
    <name evidence="13" type="ORF">P0Y53_13425</name>
</gene>
<evidence type="ECO:0000313" key="14">
    <source>
        <dbReference type="Proteomes" id="UP001220610"/>
    </source>
</evidence>
<dbReference type="PRINTS" id="PR00344">
    <property type="entry name" value="BCTRLSENSOR"/>
</dbReference>
<evidence type="ECO:0000256" key="5">
    <source>
        <dbReference type="ARBA" id="ARBA00022741"/>
    </source>
</evidence>